<protein>
    <submittedName>
        <fullName evidence="1">Uncharacterized protein</fullName>
    </submittedName>
</protein>
<reference evidence="1" key="1">
    <citation type="submission" date="2018-11" db="EMBL/GenBank/DDBJ databases">
        <authorList>
            <consortium name="Pathogen Informatics"/>
        </authorList>
    </citation>
    <scope>NUCLEOTIDE SEQUENCE</scope>
</reference>
<gene>
    <name evidence="1" type="ORF">PXEA_LOCUS13815</name>
</gene>
<keyword evidence="2" id="KW-1185">Reference proteome</keyword>
<dbReference type="Proteomes" id="UP000784294">
    <property type="component" value="Unassembled WGS sequence"/>
</dbReference>
<evidence type="ECO:0000313" key="1">
    <source>
        <dbReference type="EMBL" id="VEL20375.1"/>
    </source>
</evidence>
<organism evidence="1 2">
    <name type="scientific">Protopolystoma xenopodis</name>
    <dbReference type="NCBI Taxonomy" id="117903"/>
    <lineage>
        <taxon>Eukaryota</taxon>
        <taxon>Metazoa</taxon>
        <taxon>Spiralia</taxon>
        <taxon>Lophotrochozoa</taxon>
        <taxon>Platyhelminthes</taxon>
        <taxon>Monogenea</taxon>
        <taxon>Polyopisthocotylea</taxon>
        <taxon>Polystomatidea</taxon>
        <taxon>Polystomatidae</taxon>
        <taxon>Protopolystoma</taxon>
    </lineage>
</organism>
<sequence length="104" mass="11326">MGKPREAVLGRVLMHQIRAITPAQLRLGLAGQAYSAAVLRAIGHLAAEECRPAPGDQKLPDLEACLVEHISTLIFRVGSFEHSGLFLLTTPEGSIYYYPKNCPI</sequence>
<dbReference type="AlphaFoldDB" id="A0A3S4ZUU3"/>
<comment type="caution">
    <text evidence="1">The sequence shown here is derived from an EMBL/GenBank/DDBJ whole genome shotgun (WGS) entry which is preliminary data.</text>
</comment>
<accession>A0A3S4ZUU3</accession>
<evidence type="ECO:0000313" key="2">
    <source>
        <dbReference type="Proteomes" id="UP000784294"/>
    </source>
</evidence>
<dbReference type="EMBL" id="CAAALY010046123">
    <property type="protein sequence ID" value="VEL20375.1"/>
    <property type="molecule type" value="Genomic_DNA"/>
</dbReference>
<name>A0A3S4ZUU3_9PLAT</name>
<proteinExistence type="predicted"/>